<proteinExistence type="predicted"/>
<reference evidence="3 4" key="1">
    <citation type="journal article" date="2018" name="Mar. Genomics">
        <title>Complete genome sequence of Marinifilaceae bacterium strain SPP2, isolated from the Antarctic marine sediment.</title>
        <authorList>
            <person name="Watanabe M."/>
            <person name="Kojima H."/>
            <person name="Fukui M."/>
        </authorList>
    </citation>
    <scope>NUCLEOTIDE SEQUENCE [LARGE SCALE GENOMIC DNA]</scope>
    <source>
        <strain evidence="3 4">SPP2</strain>
    </source>
</reference>
<dbReference type="SMART" id="SM00671">
    <property type="entry name" value="SEL1"/>
    <property type="match status" value="3"/>
</dbReference>
<feature type="chain" id="PRO_5012553272" description="Outer membrane lipoprotein BamD-like domain-containing protein" evidence="2">
    <location>
        <begin position="25"/>
        <end position="1061"/>
    </location>
</feature>
<dbReference type="Proteomes" id="UP000218267">
    <property type="component" value="Chromosome"/>
</dbReference>
<dbReference type="SUPFAM" id="SSF48452">
    <property type="entry name" value="TPR-like"/>
    <property type="match status" value="5"/>
</dbReference>
<dbReference type="Pfam" id="PF13174">
    <property type="entry name" value="TPR_6"/>
    <property type="match status" value="3"/>
</dbReference>
<gene>
    <name evidence="3" type="ORF">ALGA_2947</name>
</gene>
<keyword evidence="1" id="KW-0802">TPR repeat</keyword>
<keyword evidence="4" id="KW-1185">Reference proteome</keyword>
<dbReference type="Pfam" id="PF13181">
    <property type="entry name" value="TPR_8"/>
    <property type="match status" value="2"/>
</dbReference>
<dbReference type="Gene3D" id="1.25.40.10">
    <property type="entry name" value="Tetratricopeptide repeat domain"/>
    <property type="match status" value="8"/>
</dbReference>
<dbReference type="InterPro" id="IPR019734">
    <property type="entry name" value="TPR_rpt"/>
</dbReference>
<name>A0A1Y1CMR2_9BACT</name>
<sequence>MRNKFSLWILTSLFFLCLGFTVQAQKSLTHKSSNQVWQSAMEMFQNKNYGGARHEFADFVNMEQDRYSDRATKADFYMAWCSIELFRPEAEKEMKSFIRKHPESNLKQSAYFQLGRQQYRSKKYKDALVWFNQVDTYALDRDQLTEYQFKMGYSYFSEKEYDEARKYFFDITEVAGEYNAPANYYYSHIAYLNENYQTALIGFEKLIKNKTFKPIVPYYITQIYYLQEKYAKVIEYAPQFLDDATVKRSEEIAKMIGLSHYQLKEYQKAIPFLDKGKTSLTREDKFAYGYCLYKQKQFDEAIEQFENVGGENDELLMVANYCLADCYLQSGDKNGAKVAFAATAGMDFDKDMQQDALFNFAKLTYELSYSPFNETIKAFDEYLQKYPNSDRNDEAYDYLVKVYMTSKNYGDALLSMNKIVSKTPEIKKAYQRVSWLRGLELMKQLNYSEAIESFTASLQYPIYNSQIAAECIYWKAEANYRMGEFSEATALYNEFIVSPGSGSSDYYKRAYYNIAYAYFEQDKYDDASDWFRKFVNQSDEKSNFVSDACNRIGDCFFLKRDYRNASEYYNKSVNAGKWDPDYALYQQALSVGLLGDSAEESRLLEQIRSSYTDSEYLDDALFELAKAKVKLDDQATAVSIYKELVSKFPTSSYAPKSLLQLGQLNYNAKEYQKAISYYKEVVLKYPQSEEKKSAFIGLKNVYVDMNKVNDYFAFAESFQGGGVIRSSEKDSLSYISAERLYMSGETERGTNALGEYLSNFPNGMFRLNAQFYKANAALDLEKYDEALVGFEQVLNQPNNLFTEKALLASSQLNYRNKNYLQAKGQFSRLKGMAEIPENVKLAKVGYMRSVYSLKEYENTIQAVSDVLEVAKSKEELIREARYKRGKSYLALGNTASAMSDFKVLSKETQSVEGAESKYLLAKIHSEKTEYDLAEKEINSFIEMNSPHHYWLAESFLLLSDVFLKKDDAFQARYTLQSIVDNYDVKDDGIVERAQAKLDILLAADKKEEEKITNKEVKIQFEGADSTESNKLFKNASVKSDSLGLDEERIMLEKMLNRLEIK</sequence>
<feature type="repeat" description="TPR" evidence="1">
    <location>
        <begin position="655"/>
        <end position="688"/>
    </location>
</feature>
<evidence type="ECO:0008006" key="5">
    <source>
        <dbReference type="Google" id="ProtNLM"/>
    </source>
</evidence>
<dbReference type="PANTHER" id="PTHR37423:SF2">
    <property type="entry name" value="MEMBRANE-BOUND LYTIC MUREIN TRANSGLYCOSYLASE C"/>
    <property type="match status" value="1"/>
</dbReference>
<organism evidence="3 4">
    <name type="scientific">Labilibaculum antarcticum</name>
    <dbReference type="NCBI Taxonomy" id="1717717"/>
    <lineage>
        <taxon>Bacteria</taxon>
        <taxon>Pseudomonadati</taxon>
        <taxon>Bacteroidota</taxon>
        <taxon>Bacteroidia</taxon>
        <taxon>Marinilabiliales</taxon>
        <taxon>Marinifilaceae</taxon>
        <taxon>Labilibaculum</taxon>
    </lineage>
</organism>
<dbReference type="AlphaFoldDB" id="A0A1Y1CMR2"/>
<evidence type="ECO:0000313" key="4">
    <source>
        <dbReference type="Proteomes" id="UP000218267"/>
    </source>
</evidence>
<evidence type="ECO:0000256" key="2">
    <source>
        <dbReference type="SAM" id="SignalP"/>
    </source>
</evidence>
<evidence type="ECO:0000256" key="1">
    <source>
        <dbReference type="PROSITE-ProRule" id="PRU00339"/>
    </source>
</evidence>
<feature type="repeat" description="TPR" evidence="1">
    <location>
        <begin position="508"/>
        <end position="541"/>
    </location>
</feature>
<protein>
    <recommendedName>
        <fullName evidence="5">Outer membrane lipoprotein BamD-like domain-containing protein</fullName>
    </recommendedName>
</protein>
<dbReference type="RefSeq" id="WP_096430423.1">
    <property type="nucleotide sequence ID" value="NZ_AP018042.1"/>
</dbReference>
<dbReference type="InterPro" id="IPR006597">
    <property type="entry name" value="Sel1-like"/>
</dbReference>
<feature type="signal peptide" evidence="2">
    <location>
        <begin position="1"/>
        <end position="24"/>
    </location>
</feature>
<keyword evidence="2" id="KW-0732">Signal</keyword>
<dbReference type="SMART" id="SM00028">
    <property type="entry name" value="TPR"/>
    <property type="match status" value="11"/>
</dbReference>
<dbReference type="PANTHER" id="PTHR37423">
    <property type="entry name" value="SOLUBLE LYTIC MUREIN TRANSGLYCOSYLASE-RELATED"/>
    <property type="match status" value="1"/>
</dbReference>
<accession>A0A1Y1CMR2</accession>
<reference evidence="4" key="2">
    <citation type="journal article" date="2020" name="Antonie Van Leeuwenhoek">
        <title>Labilibaculum antarcticum sp. nov., a novel facultative anaerobic, psychrotorelant bacterium isolated from marine sediment of Antarctica.</title>
        <authorList>
            <person name="Watanabe M."/>
            <person name="Kojima H."/>
            <person name="Fukui M."/>
        </authorList>
    </citation>
    <scope>NUCLEOTIDE SEQUENCE [LARGE SCALE GENOMIC DNA]</scope>
    <source>
        <strain evidence="4">SPP2</strain>
    </source>
</reference>
<dbReference type="InterPro" id="IPR011990">
    <property type="entry name" value="TPR-like_helical_dom_sf"/>
</dbReference>
<dbReference type="KEGG" id="mbas:ALGA_2947"/>
<dbReference type="OrthoDB" id="9814448at2"/>
<dbReference type="PROSITE" id="PS50005">
    <property type="entry name" value="TPR"/>
    <property type="match status" value="2"/>
</dbReference>
<dbReference type="EMBL" id="AP018042">
    <property type="protein sequence ID" value="BAX81252.1"/>
    <property type="molecule type" value="Genomic_DNA"/>
</dbReference>
<evidence type="ECO:0000313" key="3">
    <source>
        <dbReference type="EMBL" id="BAX81252.1"/>
    </source>
</evidence>